<dbReference type="InterPro" id="IPR016187">
    <property type="entry name" value="CTDL_fold"/>
</dbReference>
<proteinExistence type="predicted"/>
<reference evidence="2 3" key="2">
    <citation type="journal article" date="2002" name="J. Virol.">
        <title>Complete genomic sequence of an Epstein-Barr virus-related herpesvirus naturally infecting a new world primate: a defining point in the evolution of oncogenic lymphocryptoviruses.</title>
        <authorList>
            <person name="Rivailler P."/>
            <person name="Cho Y.G."/>
            <person name="Wang F."/>
        </authorList>
    </citation>
    <scope>NUCLEOTIDE SEQUENCE [LARGE SCALE GENOMIC DNA]</scope>
    <source>
        <strain evidence="2 3">CJ0149</strain>
    </source>
</reference>
<evidence type="ECO:0000256" key="1">
    <source>
        <dbReference type="SAM" id="Phobius"/>
    </source>
</evidence>
<organism evidence="2 3">
    <name type="scientific">callitrichine gammaherpesvirus 3</name>
    <name type="common">Marmoset lymphocryptovirus</name>
    <dbReference type="NCBI Taxonomy" id="106331"/>
    <lineage>
        <taxon>Viruses</taxon>
        <taxon>Duplodnaviria</taxon>
        <taxon>Heunggongvirae</taxon>
        <taxon>Peploviricota</taxon>
        <taxon>Herviviricetes</taxon>
        <taxon>Herpesvirales</taxon>
        <taxon>Orthoherpesviridae</taxon>
        <taxon>Gammaherpesvirinae</taxon>
        <taxon>Lymphocryptovirus</taxon>
        <taxon>Lymphocryptovirus callitrichinegamma3</taxon>
    </lineage>
</organism>
<dbReference type="EMBL" id="AF319782">
    <property type="protein sequence ID" value="AAK38252.1"/>
    <property type="molecule type" value="Genomic_DNA"/>
</dbReference>
<keyword evidence="1" id="KW-0472">Membrane</keyword>
<evidence type="ECO:0000313" key="3">
    <source>
        <dbReference type="Proteomes" id="UP000202809"/>
    </source>
</evidence>
<dbReference type="GeneID" id="955927"/>
<keyword evidence="3" id="KW-1185">Reference proteome</keyword>
<accession>Q993G6</accession>
<reference evidence="2 3" key="1">
    <citation type="journal article" date="2001" name="Proc. Natl. Acad. Sci. U.S.A.">
        <title>An Epstein-Barr-related herpesvirus from marmoset lymphomas.</title>
        <authorList>
            <person name="Cho Y."/>
            <person name="Ramer J."/>
            <person name="Rivailler P."/>
            <person name="Quink C."/>
            <person name="Garber R.L."/>
            <person name="Beier D.R."/>
            <person name="Wang F."/>
        </authorList>
    </citation>
    <scope>NUCLEOTIDE SEQUENCE [LARGE SCALE GENOMIC DNA]</scope>
    <source>
        <strain evidence="2 3">CJ0149</strain>
    </source>
</reference>
<dbReference type="TCDB" id="1.G.21.1.2">
    <property type="family name" value="the epstein barr virus (human herpes virus 4) gp42 (gp42) family"/>
</dbReference>
<dbReference type="Gene3D" id="3.10.100.10">
    <property type="entry name" value="Mannose-Binding Protein A, subunit A"/>
    <property type="match status" value="1"/>
</dbReference>
<dbReference type="KEGG" id="vg:955927"/>
<name>Q993G6_9GAMA</name>
<keyword evidence="1" id="KW-1133">Transmembrane helix</keyword>
<feature type="transmembrane region" description="Helical" evidence="1">
    <location>
        <begin position="31"/>
        <end position="51"/>
    </location>
</feature>
<dbReference type="Proteomes" id="UP000202809">
    <property type="component" value="Segment"/>
</dbReference>
<dbReference type="RefSeq" id="NP_733897.1">
    <property type="nucleotide sequence ID" value="NC_004367.1"/>
</dbReference>
<sequence>MLCFFTILINLTRIMSVVCVMATIRKNACRFAWLLISVCVLALVIVSAYYMSHRFIGRMQYLTWVEQPSVDLPNYKFLDFNVSTMIKPMNESPHIDMPHWTVKPKTFSFGSRFEKPDCIFCNTRVTTFSFKNLCFYFTQQTYTWEHCFSVCAQLHNCTFFYGPNANTSPIVQKNLKNGESLWVGIYRDSKSALWKSLTEDNCLVDDIYGSHCTYIWNKAKGPSSHYECNFHKQCLCASIRY</sequence>
<protein>
    <submittedName>
        <fullName evidence="2">ORF44</fullName>
    </submittedName>
</protein>
<dbReference type="SMR" id="Q993G6"/>
<evidence type="ECO:0000313" key="2">
    <source>
        <dbReference type="EMBL" id="AAK38252.1"/>
    </source>
</evidence>
<keyword evidence="1" id="KW-0812">Transmembrane</keyword>
<dbReference type="SUPFAM" id="SSF56436">
    <property type="entry name" value="C-type lectin-like"/>
    <property type="match status" value="1"/>
</dbReference>
<dbReference type="OrthoDB" id="25096at10239"/>
<dbReference type="InterPro" id="IPR016186">
    <property type="entry name" value="C-type_lectin-like/link_sf"/>
</dbReference>